<reference evidence="14 15" key="1">
    <citation type="submission" date="2024-06" db="EMBL/GenBank/DDBJ databases">
        <title>A chromosome-level genome assembly of beet webworm, Loxostege sticticalis.</title>
        <authorList>
            <person name="Zhang Y."/>
        </authorList>
    </citation>
    <scope>NUCLEOTIDE SEQUENCE [LARGE SCALE GENOMIC DNA]</scope>
    <source>
        <strain evidence="13">AQ026</strain>
        <strain evidence="12">AQ028</strain>
        <tissue evidence="12">Male pupae</tissue>
        <tissue evidence="13">Whole body</tissue>
    </source>
</reference>
<evidence type="ECO:0000313" key="12">
    <source>
        <dbReference type="EMBL" id="KAL0840446.1"/>
    </source>
</evidence>
<feature type="binding site" evidence="9">
    <location>
        <position position="16"/>
    </location>
    <ligand>
        <name>Zn(2+)</name>
        <dbReference type="ChEBI" id="CHEBI:29105"/>
    </ligand>
</feature>
<dbReference type="InterPro" id="IPR013087">
    <property type="entry name" value="Znf_C2H2_type"/>
</dbReference>
<proteinExistence type="predicted"/>
<feature type="binding site" evidence="9">
    <location>
        <position position="13"/>
    </location>
    <ligand>
        <name>Zn(2+)</name>
        <dbReference type="ChEBI" id="CHEBI:29105"/>
    </ligand>
</feature>
<evidence type="ECO:0000256" key="2">
    <source>
        <dbReference type="ARBA" id="ARBA00022723"/>
    </source>
</evidence>
<evidence type="ECO:0000256" key="8">
    <source>
        <dbReference type="PROSITE-ProRule" id="PRU00042"/>
    </source>
</evidence>
<keyword evidence="5 9" id="KW-0862">Zinc</keyword>
<keyword evidence="2 9" id="KW-0479">Metal-binding</keyword>
<organism evidence="12 15">
    <name type="scientific">Loxostege sticticalis</name>
    <name type="common">Beet webworm moth</name>
    <dbReference type="NCBI Taxonomy" id="481309"/>
    <lineage>
        <taxon>Eukaryota</taxon>
        <taxon>Metazoa</taxon>
        <taxon>Ecdysozoa</taxon>
        <taxon>Arthropoda</taxon>
        <taxon>Hexapoda</taxon>
        <taxon>Insecta</taxon>
        <taxon>Pterygota</taxon>
        <taxon>Neoptera</taxon>
        <taxon>Endopterygota</taxon>
        <taxon>Lepidoptera</taxon>
        <taxon>Glossata</taxon>
        <taxon>Ditrysia</taxon>
        <taxon>Pyraloidea</taxon>
        <taxon>Crambidae</taxon>
        <taxon>Pyraustinae</taxon>
        <taxon>Loxostege</taxon>
    </lineage>
</organism>
<dbReference type="Pfam" id="PF07776">
    <property type="entry name" value="zf-AD"/>
    <property type="match status" value="1"/>
</dbReference>
<comment type="subcellular location">
    <subcellularLocation>
        <location evidence="1">Nucleus</location>
    </subcellularLocation>
</comment>
<dbReference type="PANTHER" id="PTHR24381:SF450">
    <property type="entry name" value="GASTRULA ZINC FINGER PROTEIN XLCGF26.1-LIKE-RELATED"/>
    <property type="match status" value="1"/>
</dbReference>
<feature type="binding site" evidence="9">
    <location>
        <position position="61"/>
    </location>
    <ligand>
        <name>Zn(2+)</name>
        <dbReference type="ChEBI" id="CHEBI:29105"/>
    </ligand>
</feature>
<dbReference type="AlphaFoldDB" id="A0ABD0TAN3"/>
<dbReference type="FunFam" id="3.30.160.60:FF:000145">
    <property type="entry name" value="Zinc finger protein 574"/>
    <property type="match status" value="1"/>
</dbReference>
<dbReference type="PROSITE" id="PS51915">
    <property type="entry name" value="ZAD"/>
    <property type="match status" value="1"/>
</dbReference>
<evidence type="ECO:0000256" key="5">
    <source>
        <dbReference type="ARBA" id="ARBA00022833"/>
    </source>
</evidence>
<feature type="binding site" evidence="9">
    <location>
        <position position="58"/>
    </location>
    <ligand>
        <name>Zn(2+)</name>
        <dbReference type="ChEBI" id="CHEBI:29105"/>
    </ligand>
</feature>
<name>A0ABD0TAN3_LOXSC</name>
<evidence type="ECO:0000259" key="11">
    <source>
        <dbReference type="PROSITE" id="PS51915"/>
    </source>
</evidence>
<sequence length="547" mass="61574">MLDPSDGIDMKSCRICLSNKKPLCPLFKYKLSGNYAEMLTAVADVKVAACDGLPDRICQKCCGALEKAYVLKTVAERTDKKLRRMLARASEQVPTKKIAFDSFTDIKSEIGPLTIKSEPKWEMEIDVLADVNTKPIETIEGKNIVIANTVIRKVDANEEPKSAPVSTEVDLTWKSTKINSDSDHDTEYLDDDIFQDDDDDDYVPPAEKQKTKFKKPKLSEIKVFKGKKPVVRKVKVLKKIKEEIDEPCKSEDGKTKTTMITCYPIMKNGTRGPPILLKRPKDATVLKVHPNYKVRATPSSSDQNKVMRRTDKPVRVVRTAKPIVRQREKLVCPICGILTFTLGNHIATHQEKKKFSCTQCTRTFSQKSNLIVHAKQHSGVKDHICEICGAGFYSQKSLVRHNLIHKGERPFPCNLCNKRFIAATALRRHMKIHTGCKSFVCSFCSKCFTQSHHLQNHELTHTGLKPFSCEVCNVAFSYKVNLNNHVFKVHGINLKFKSIHTVTEDVLRREMGMVSETRAAIAHIMPQLDAPAPAAHETVPLSADYSV</sequence>
<evidence type="ECO:0000256" key="1">
    <source>
        <dbReference type="ARBA" id="ARBA00004123"/>
    </source>
</evidence>
<dbReference type="GO" id="GO:0005634">
    <property type="term" value="C:nucleus"/>
    <property type="evidence" value="ECO:0007669"/>
    <property type="project" value="UniProtKB-SubCell"/>
</dbReference>
<gene>
    <name evidence="13" type="ORF">ABMA27_015431</name>
    <name evidence="12" type="ORF">ABMA28_015698</name>
</gene>
<dbReference type="SMART" id="SM00355">
    <property type="entry name" value="ZnF_C2H2"/>
    <property type="match status" value="6"/>
</dbReference>
<dbReference type="SUPFAM" id="SSF57667">
    <property type="entry name" value="beta-beta-alpha zinc fingers"/>
    <property type="match status" value="3"/>
</dbReference>
<protein>
    <recommendedName>
        <fullName evidence="7">Zinc finger protein 865</fullName>
    </recommendedName>
</protein>
<dbReference type="SMART" id="SM00868">
    <property type="entry name" value="zf-AD"/>
    <property type="match status" value="1"/>
</dbReference>
<dbReference type="FunFam" id="3.30.160.60:FF:000446">
    <property type="entry name" value="Zinc finger protein"/>
    <property type="match status" value="1"/>
</dbReference>
<comment type="caution">
    <text evidence="12">The sequence shown here is derived from an EMBL/GenBank/DDBJ whole genome shotgun (WGS) entry which is preliminary data.</text>
</comment>
<feature type="domain" description="C2H2-type" evidence="10">
    <location>
        <begin position="355"/>
        <end position="382"/>
    </location>
</feature>
<dbReference type="Pfam" id="PF00096">
    <property type="entry name" value="zf-C2H2"/>
    <property type="match status" value="4"/>
</dbReference>
<evidence type="ECO:0000256" key="3">
    <source>
        <dbReference type="ARBA" id="ARBA00022737"/>
    </source>
</evidence>
<keyword evidence="3" id="KW-0677">Repeat</keyword>
<dbReference type="InterPro" id="IPR036236">
    <property type="entry name" value="Znf_C2H2_sf"/>
</dbReference>
<dbReference type="SUPFAM" id="SSF57716">
    <property type="entry name" value="Glucocorticoid receptor-like (DNA-binding domain)"/>
    <property type="match status" value="1"/>
</dbReference>
<evidence type="ECO:0000313" key="15">
    <source>
        <dbReference type="Proteomes" id="UP001549921"/>
    </source>
</evidence>
<keyword evidence="14" id="KW-1185">Reference proteome</keyword>
<dbReference type="Proteomes" id="UP001549920">
    <property type="component" value="Unassembled WGS sequence"/>
</dbReference>
<evidence type="ECO:0000256" key="9">
    <source>
        <dbReference type="PROSITE-ProRule" id="PRU01263"/>
    </source>
</evidence>
<dbReference type="GO" id="GO:0008270">
    <property type="term" value="F:zinc ion binding"/>
    <property type="evidence" value="ECO:0007669"/>
    <property type="project" value="UniProtKB-UniRule"/>
</dbReference>
<evidence type="ECO:0000313" key="13">
    <source>
        <dbReference type="EMBL" id="KAL0892246.1"/>
    </source>
</evidence>
<evidence type="ECO:0000259" key="10">
    <source>
        <dbReference type="PROSITE" id="PS50157"/>
    </source>
</evidence>
<dbReference type="PROSITE" id="PS00028">
    <property type="entry name" value="ZINC_FINGER_C2H2_1"/>
    <property type="match status" value="5"/>
</dbReference>
<dbReference type="PANTHER" id="PTHR24381">
    <property type="entry name" value="ZINC FINGER PROTEIN"/>
    <property type="match status" value="1"/>
</dbReference>
<keyword evidence="4 8" id="KW-0863">Zinc-finger</keyword>
<dbReference type="InterPro" id="IPR012934">
    <property type="entry name" value="Znf_AD"/>
</dbReference>
<evidence type="ECO:0000256" key="7">
    <source>
        <dbReference type="ARBA" id="ARBA00068876"/>
    </source>
</evidence>
<accession>A0ABD0TAN3</accession>
<feature type="domain" description="C2H2-type" evidence="10">
    <location>
        <begin position="467"/>
        <end position="490"/>
    </location>
</feature>
<dbReference type="EMBL" id="JBEUOH010000007">
    <property type="protein sequence ID" value="KAL0892246.1"/>
    <property type="molecule type" value="Genomic_DNA"/>
</dbReference>
<dbReference type="FunFam" id="3.30.160.60:FF:000100">
    <property type="entry name" value="Zinc finger 45-like"/>
    <property type="match status" value="2"/>
</dbReference>
<feature type="domain" description="C2H2-type" evidence="10">
    <location>
        <begin position="411"/>
        <end position="438"/>
    </location>
</feature>
<keyword evidence="6" id="KW-0539">Nucleus</keyword>
<feature type="domain" description="C2H2-type" evidence="10">
    <location>
        <begin position="439"/>
        <end position="466"/>
    </location>
</feature>
<dbReference type="Proteomes" id="UP001549921">
    <property type="component" value="Unassembled WGS sequence"/>
</dbReference>
<evidence type="ECO:0000256" key="6">
    <source>
        <dbReference type="ARBA" id="ARBA00023242"/>
    </source>
</evidence>
<feature type="domain" description="ZAD" evidence="11">
    <location>
        <begin position="11"/>
        <end position="85"/>
    </location>
</feature>
<evidence type="ECO:0000256" key="4">
    <source>
        <dbReference type="ARBA" id="ARBA00022771"/>
    </source>
</evidence>
<evidence type="ECO:0000313" key="14">
    <source>
        <dbReference type="Proteomes" id="UP001549920"/>
    </source>
</evidence>
<feature type="domain" description="C2H2-type" evidence="10">
    <location>
        <begin position="383"/>
        <end position="410"/>
    </location>
</feature>
<dbReference type="EMBL" id="JBEDNZ010000007">
    <property type="protein sequence ID" value="KAL0840446.1"/>
    <property type="molecule type" value="Genomic_DNA"/>
</dbReference>
<dbReference type="PROSITE" id="PS50157">
    <property type="entry name" value="ZINC_FINGER_C2H2_2"/>
    <property type="match status" value="5"/>
</dbReference>
<dbReference type="Gene3D" id="3.30.160.60">
    <property type="entry name" value="Classic Zinc Finger"/>
    <property type="match status" value="5"/>
</dbReference>